<name>A0A1G1V7Q2_9BACT</name>
<dbReference type="PRINTS" id="PR00326">
    <property type="entry name" value="GTP1OBG"/>
</dbReference>
<evidence type="ECO:0000313" key="5">
    <source>
        <dbReference type="EMBL" id="OGY11373.1"/>
    </source>
</evidence>
<dbReference type="Proteomes" id="UP000178319">
    <property type="component" value="Unassembled WGS sequence"/>
</dbReference>
<dbReference type="EMBL" id="MHBZ01000019">
    <property type="protein sequence ID" value="OGY11373.1"/>
    <property type="molecule type" value="Genomic_DNA"/>
</dbReference>
<gene>
    <name evidence="5" type="ORF">A3D26_02625</name>
</gene>
<dbReference type="STRING" id="1797516.A3D26_02625"/>
<keyword evidence="1" id="KW-0547">Nucleotide-binding</keyword>
<dbReference type="PROSITE" id="PS51710">
    <property type="entry name" value="G_OBG"/>
    <property type="match status" value="1"/>
</dbReference>
<sequence length="382" mass="42339">MDNTEKQIEAIQEEMRKTPYHKGTQKWFGKMRAKIARLRDQILWRPFLARQGGGGFSVRKFGDSSVVLVGLPSVGKSTLLNALTNAKSPTAEYAFTTVSVIPGMMNFNGAQIQILDVPGLIEGASRGAGRGREVLSVVRGADLLLIIGERGKEENQFMQIDRELLTNGVRINQEPPEVAVKKLLRGGIKINSTFKQEIDRETIREVAKEFGIINAEITIREKLTLDRLIDVFATSRVYVPALYVINKVDKLNFGGTPEVRVQFHFGSEAGTTPREVVRISAERGLGLESLREKMWEVLGLVRVYLRDPRGHPRSHSVFGGRLDLEQVIVHTEETLGGVLGKLGPDASIGKTEARIWGPGARFPGQIVSLGTKVQDRMEVTFV</sequence>
<dbReference type="InterPro" id="IPR006074">
    <property type="entry name" value="GTP1-OBG_CS"/>
</dbReference>
<organism evidence="5 6">
    <name type="scientific">Candidatus Blackburnbacteria bacterium RIFCSPHIGHO2_02_FULL_44_20</name>
    <dbReference type="NCBI Taxonomy" id="1797516"/>
    <lineage>
        <taxon>Bacteria</taxon>
        <taxon>Candidatus Blackburniibacteriota</taxon>
    </lineage>
</organism>
<keyword evidence="2" id="KW-0460">Magnesium</keyword>
<evidence type="ECO:0000256" key="1">
    <source>
        <dbReference type="ARBA" id="ARBA00022741"/>
    </source>
</evidence>
<dbReference type="Gene3D" id="3.40.50.300">
    <property type="entry name" value="P-loop containing nucleotide triphosphate hydrolases"/>
    <property type="match status" value="1"/>
</dbReference>
<dbReference type="GO" id="GO:0003924">
    <property type="term" value="F:GTPase activity"/>
    <property type="evidence" value="ECO:0007669"/>
    <property type="project" value="InterPro"/>
</dbReference>
<protein>
    <recommendedName>
        <fullName evidence="4">OBG-type G domain-containing protein</fullName>
    </recommendedName>
</protein>
<dbReference type="InterPro" id="IPR031167">
    <property type="entry name" value="G_OBG"/>
</dbReference>
<dbReference type="Pfam" id="PF16897">
    <property type="entry name" value="MMR_HSR1_Xtn"/>
    <property type="match status" value="1"/>
</dbReference>
<dbReference type="Gene3D" id="6.10.140.1070">
    <property type="match status" value="1"/>
</dbReference>
<proteinExistence type="predicted"/>
<dbReference type="CDD" id="cd01896">
    <property type="entry name" value="DRG"/>
    <property type="match status" value="1"/>
</dbReference>
<dbReference type="AlphaFoldDB" id="A0A1G1V7Q2"/>
<dbReference type="SUPFAM" id="SSF52540">
    <property type="entry name" value="P-loop containing nucleoside triphosphate hydrolases"/>
    <property type="match status" value="1"/>
</dbReference>
<evidence type="ECO:0000313" key="6">
    <source>
        <dbReference type="Proteomes" id="UP000178319"/>
    </source>
</evidence>
<dbReference type="Pfam" id="PF01926">
    <property type="entry name" value="MMR_HSR1"/>
    <property type="match status" value="1"/>
</dbReference>
<keyword evidence="3" id="KW-0342">GTP-binding</keyword>
<dbReference type="InterPro" id="IPR045001">
    <property type="entry name" value="DRG"/>
</dbReference>
<feature type="domain" description="OBG-type G" evidence="4">
    <location>
        <begin position="64"/>
        <end position="299"/>
    </location>
</feature>
<accession>A0A1G1V7Q2</accession>
<dbReference type="InterPro" id="IPR006073">
    <property type="entry name" value="GTP-bd"/>
</dbReference>
<evidence type="ECO:0000256" key="2">
    <source>
        <dbReference type="ARBA" id="ARBA00022842"/>
    </source>
</evidence>
<dbReference type="InterPro" id="IPR031662">
    <property type="entry name" value="GTP-binding_2"/>
</dbReference>
<dbReference type="PROSITE" id="PS00905">
    <property type="entry name" value="GTP1_OBG"/>
    <property type="match status" value="1"/>
</dbReference>
<dbReference type="Gene3D" id="3.10.20.30">
    <property type="match status" value="1"/>
</dbReference>
<dbReference type="InterPro" id="IPR012675">
    <property type="entry name" value="Beta-grasp_dom_sf"/>
</dbReference>
<reference evidence="5 6" key="1">
    <citation type="journal article" date="2016" name="Nat. Commun.">
        <title>Thousands of microbial genomes shed light on interconnected biogeochemical processes in an aquifer system.</title>
        <authorList>
            <person name="Anantharaman K."/>
            <person name="Brown C.T."/>
            <person name="Hug L.A."/>
            <person name="Sharon I."/>
            <person name="Castelle C.J."/>
            <person name="Probst A.J."/>
            <person name="Thomas B.C."/>
            <person name="Singh A."/>
            <person name="Wilkins M.J."/>
            <person name="Karaoz U."/>
            <person name="Brodie E.L."/>
            <person name="Williams K.H."/>
            <person name="Hubbard S.S."/>
            <person name="Banfield J.F."/>
        </authorList>
    </citation>
    <scope>NUCLEOTIDE SEQUENCE [LARGE SCALE GENOMIC DNA]</scope>
</reference>
<dbReference type="GO" id="GO:0005525">
    <property type="term" value="F:GTP binding"/>
    <property type="evidence" value="ECO:0007669"/>
    <property type="project" value="UniProtKB-KW"/>
</dbReference>
<dbReference type="NCBIfam" id="TIGR00231">
    <property type="entry name" value="small_GTP"/>
    <property type="match status" value="1"/>
</dbReference>
<comment type="caution">
    <text evidence="5">The sequence shown here is derived from an EMBL/GenBank/DDBJ whole genome shotgun (WGS) entry which is preliminary data.</text>
</comment>
<dbReference type="InterPro" id="IPR005225">
    <property type="entry name" value="Small_GTP-bd"/>
</dbReference>
<dbReference type="InterPro" id="IPR027417">
    <property type="entry name" value="P-loop_NTPase"/>
</dbReference>
<evidence type="ECO:0000259" key="4">
    <source>
        <dbReference type="PROSITE" id="PS51710"/>
    </source>
</evidence>
<evidence type="ECO:0000256" key="3">
    <source>
        <dbReference type="ARBA" id="ARBA00023134"/>
    </source>
</evidence>
<dbReference type="PANTHER" id="PTHR43127">
    <property type="entry name" value="DEVELOPMENTALLY-REGULATED GTP-BINDING PROTEIN 2"/>
    <property type="match status" value="1"/>
</dbReference>